<sequence>MNCYHCQQPVPAGIHITDDHGHAYCCHACEAVAHIISAHHLEQYYQVRDRPAPRPEHPYDPAHWQAYDLPEIAAQYTYKDGDDQEIHLYIDGLHCAACTWLISHALQDAHGINHTRINLGTGRAEIRWRDTPLSAILATIASLGYTPNLHTPDEEDNKQRRERNHDLLRLIVAGLGMMQVMMFATGLYTGAWHGIDHEYEQLLRWISLLCSAPVMLYAGYPYLKNAWLGLRHRQPNMDLPIALACAGAWLASLYHTLIGRGEIYYDGVTMFIFFISISRYLEAHTRRRARHNQQHFARLLPDAVYKYNDRGEAQLVPLPTIQPDDHIRVLPTHTIPVDGEITGGASRIDENMLTGESTPQYKTSGDRVHAGSTNLQSPLDIRVTQTGQQTTLAAIRRISARAEQHRSPQIDRNQALAQQTVLAVLILAAAGYLLWQWIEPARAFDIALAILVATCPCALSLATPTVLTAALNHAHKHHILIKNSNTLDRLTHIRRILFDKTGTLTQGKYQLRRSDYYGEPQRLLAIAKTLETHSTHPIAWYYSQQPVATVAMDNIEQHSGKGISGNYDGSRWHIGSAAYMQENGVEIPPTEQPPPPVGEGRGGVYPHTADADTTTDADWSLMADKNNVGHKYPTYEENNPLPCEAGEGWGGGVE</sequence>
<dbReference type="Gene3D" id="3.40.50.1000">
    <property type="entry name" value="HAD superfamily/HAD-like"/>
    <property type="match status" value="1"/>
</dbReference>
<gene>
    <name evidence="16" type="ORF">HMPREF0198_0442</name>
</gene>
<dbReference type="GO" id="GO:0005886">
    <property type="term" value="C:plasma membrane"/>
    <property type="evidence" value="ECO:0007669"/>
    <property type="project" value="UniProtKB-SubCell"/>
</dbReference>
<dbReference type="AlphaFoldDB" id="C8N7G5"/>
<keyword evidence="8" id="KW-0460">Magnesium</keyword>
<dbReference type="EMBL" id="ACKY01000021">
    <property type="protein sequence ID" value="EEV89409.1"/>
    <property type="molecule type" value="Genomic_DNA"/>
</dbReference>
<keyword evidence="6 14" id="KW-0812">Transmembrane</keyword>
<dbReference type="InterPro" id="IPR023298">
    <property type="entry name" value="ATPase_P-typ_TM_dom_sf"/>
</dbReference>
<feature type="transmembrane region" description="Helical" evidence="14">
    <location>
        <begin position="167"/>
        <end position="190"/>
    </location>
</feature>
<dbReference type="Pfam" id="PF00403">
    <property type="entry name" value="HMA"/>
    <property type="match status" value="1"/>
</dbReference>
<keyword evidence="17" id="KW-1185">Reference proteome</keyword>
<dbReference type="RefSeq" id="WP_004139593.1">
    <property type="nucleotide sequence ID" value="NZ_GG694025.1"/>
</dbReference>
<dbReference type="InterPro" id="IPR018303">
    <property type="entry name" value="ATPase_P-typ_P_site"/>
</dbReference>
<evidence type="ECO:0000256" key="3">
    <source>
        <dbReference type="ARBA" id="ARBA00022448"/>
    </source>
</evidence>
<feature type="transmembrane region" description="Helical" evidence="14">
    <location>
        <begin position="415"/>
        <end position="435"/>
    </location>
</feature>
<organism evidence="16 17">
    <name type="scientific">Cardiobacterium hominis (strain ATCC 15826 / DSM 8339 / NCTC 10426 / 6573)</name>
    <dbReference type="NCBI Taxonomy" id="638300"/>
    <lineage>
        <taxon>Bacteria</taxon>
        <taxon>Pseudomonadati</taxon>
        <taxon>Pseudomonadota</taxon>
        <taxon>Gammaproteobacteria</taxon>
        <taxon>Cardiobacteriales</taxon>
        <taxon>Cardiobacteriaceae</taxon>
        <taxon>Cardiobacterium</taxon>
    </lineage>
</organism>
<dbReference type="Gene3D" id="3.40.1110.10">
    <property type="entry name" value="Calcium-transporting ATPase, cytoplasmic domain N"/>
    <property type="match status" value="1"/>
</dbReference>
<dbReference type="InterPro" id="IPR006121">
    <property type="entry name" value="HMA_dom"/>
</dbReference>
<dbReference type="SUPFAM" id="SSF55008">
    <property type="entry name" value="HMA, heavy metal-associated domain"/>
    <property type="match status" value="1"/>
</dbReference>
<dbReference type="InterPro" id="IPR059000">
    <property type="entry name" value="ATPase_P-type_domA"/>
</dbReference>
<dbReference type="InterPro" id="IPR023214">
    <property type="entry name" value="HAD_sf"/>
</dbReference>
<protein>
    <submittedName>
        <fullName evidence="16">E1-E2 ATPase</fullName>
        <ecNumber evidence="16">3.6.3.4</ecNumber>
    </submittedName>
</protein>
<evidence type="ECO:0000256" key="5">
    <source>
        <dbReference type="ARBA" id="ARBA00022553"/>
    </source>
</evidence>
<feature type="domain" description="HMA" evidence="15">
    <location>
        <begin position="84"/>
        <end position="148"/>
    </location>
</feature>
<dbReference type="GO" id="GO:0055070">
    <property type="term" value="P:copper ion homeostasis"/>
    <property type="evidence" value="ECO:0007669"/>
    <property type="project" value="TreeGrafter"/>
</dbReference>
<comment type="caution">
    <text evidence="16">The sequence shown here is derived from an EMBL/GenBank/DDBJ whole genome shotgun (WGS) entry which is preliminary data.</text>
</comment>
<keyword evidence="9" id="KW-1278">Translocase</keyword>
<keyword evidence="11" id="KW-0406">Ion transport</keyword>
<dbReference type="PANTHER" id="PTHR43520">
    <property type="entry name" value="ATP7, ISOFORM B"/>
    <property type="match status" value="1"/>
</dbReference>
<feature type="non-terminal residue" evidence="16">
    <location>
        <position position="654"/>
    </location>
</feature>
<evidence type="ECO:0000313" key="16">
    <source>
        <dbReference type="EMBL" id="EEV89409.1"/>
    </source>
</evidence>
<name>C8N7G5_CARH6</name>
<feature type="region of interest" description="Disordered" evidence="13">
    <location>
        <begin position="585"/>
        <end position="609"/>
    </location>
</feature>
<evidence type="ECO:0000256" key="12">
    <source>
        <dbReference type="ARBA" id="ARBA00023136"/>
    </source>
</evidence>
<dbReference type="Pfam" id="PF12156">
    <property type="entry name" value="ATPase-cat_bd"/>
    <property type="match status" value="1"/>
</dbReference>
<evidence type="ECO:0000256" key="8">
    <source>
        <dbReference type="ARBA" id="ARBA00022842"/>
    </source>
</evidence>
<evidence type="ECO:0000256" key="6">
    <source>
        <dbReference type="ARBA" id="ARBA00022692"/>
    </source>
</evidence>
<dbReference type="HOGENOM" id="CLU_001771_0_3_6"/>
<keyword evidence="4" id="KW-1003">Cell membrane</keyword>
<feature type="transmembrane region" description="Helical" evidence="14">
    <location>
        <begin position="447"/>
        <end position="471"/>
    </location>
</feature>
<dbReference type="PANTHER" id="PTHR43520:SF5">
    <property type="entry name" value="CATION-TRANSPORTING P-TYPE ATPASE-RELATED"/>
    <property type="match status" value="1"/>
</dbReference>
<keyword evidence="7" id="KW-0479">Metal-binding</keyword>
<dbReference type="Gene3D" id="2.70.150.10">
    <property type="entry name" value="Calcium-transporting ATPase, cytoplasmic transduction domain A"/>
    <property type="match status" value="1"/>
</dbReference>
<dbReference type="GO" id="GO:0043682">
    <property type="term" value="F:P-type divalent copper transporter activity"/>
    <property type="evidence" value="ECO:0007669"/>
    <property type="project" value="TreeGrafter"/>
</dbReference>
<dbReference type="EC" id="3.6.3.4" evidence="16"/>
<dbReference type="SUPFAM" id="SSF81665">
    <property type="entry name" value="Calcium ATPase, transmembrane domain M"/>
    <property type="match status" value="1"/>
</dbReference>
<dbReference type="SUPFAM" id="SSF81660">
    <property type="entry name" value="Metal cation-transporting ATPase, ATP-binding domain N"/>
    <property type="match status" value="1"/>
</dbReference>
<dbReference type="PROSITE" id="PS00154">
    <property type="entry name" value="ATPASE_E1_E2"/>
    <property type="match status" value="1"/>
</dbReference>
<dbReference type="GO" id="GO:0016887">
    <property type="term" value="F:ATP hydrolysis activity"/>
    <property type="evidence" value="ECO:0007669"/>
    <property type="project" value="InterPro"/>
</dbReference>
<evidence type="ECO:0000256" key="4">
    <source>
        <dbReference type="ARBA" id="ARBA00022475"/>
    </source>
</evidence>
<keyword evidence="16" id="KW-0378">Hydrolase</keyword>
<dbReference type="InterPro" id="IPR036163">
    <property type="entry name" value="HMA_dom_sf"/>
</dbReference>
<reference evidence="16 17" key="1">
    <citation type="submission" date="2009-08" db="EMBL/GenBank/DDBJ databases">
        <authorList>
            <person name="Qin X."/>
            <person name="Bachman B."/>
            <person name="Battles P."/>
            <person name="Bell A."/>
            <person name="Bess C."/>
            <person name="Bickham C."/>
            <person name="Chaboub L."/>
            <person name="Chen D."/>
            <person name="Coyle M."/>
            <person name="Deiros D.R."/>
            <person name="Dinh H."/>
            <person name="Forbes L."/>
            <person name="Fowler G."/>
            <person name="Francisco L."/>
            <person name="Fu Q."/>
            <person name="Gubbala S."/>
            <person name="Hale W."/>
            <person name="Han Y."/>
            <person name="Hemphill L."/>
            <person name="Highlander S.K."/>
            <person name="Hirani K."/>
            <person name="Hogues M."/>
            <person name="Jackson L."/>
            <person name="Jakkamsetti A."/>
            <person name="Javaid M."/>
            <person name="Jiang H."/>
            <person name="Korchina V."/>
            <person name="Kovar C."/>
            <person name="Lara F."/>
            <person name="Lee S."/>
            <person name="Mata R."/>
            <person name="Mathew T."/>
            <person name="Moen C."/>
            <person name="Morales K."/>
            <person name="Munidasa M."/>
            <person name="Nazareth L."/>
            <person name="Ngo R."/>
            <person name="Nguyen L."/>
            <person name="Okwuonu G."/>
            <person name="Ongeri F."/>
            <person name="Patil S."/>
            <person name="Petrosino J."/>
            <person name="Pham C."/>
            <person name="Pham P."/>
            <person name="Pu L.-L."/>
            <person name="Puazo M."/>
            <person name="Raj R."/>
            <person name="Reid J."/>
            <person name="Rouhana J."/>
            <person name="Saada N."/>
            <person name="Shang Y."/>
            <person name="Simmons D."/>
            <person name="Thornton R."/>
            <person name="Warren J."/>
            <person name="Weissenberger G."/>
            <person name="Zhang J."/>
            <person name="Zhang L."/>
            <person name="Zhou C."/>
            <person name="Zhu D."/>
            <person name="Muzny D."/>
            <person name="Worley K."/>
            <person name="Gibbs R."/>
        </authorList>
    </citation>
    <scope>NUCLEOTIDE SEQUENCE [LARGE SCALE GENOMIC DNA]</scope>
    <source>
        <strain evidence="17">ATCC 15826 / DSM 8339 / NCTC 10426 / 6573</strain>
    </source>
</reference>
<dbReference type="InterPro" id="IPR001757">
    <property type="entry name" value="P_typ_ATPase"/>
</dbReference>
<evidence type="ECO:0000256" key="9">
    <source>
        <dbReference type="ARBA" id="ARBA00022967"/>
    </source>
</evidence>
<feature type="transmembrane region" description="Helical" evidence="14">
    <location>
        <begin position="263"/>
        <end position="281"/>
    </location>
</feature>
<dbReference type="InterPro" id="IPR021993">
    <property type="entry name" value="ATPase-cat-bd"/>
</dbReference>
<feature type="transmembrane region" description="Helical" evidence="14">
    <location>
        <begin position="202"/>
        <end position="220"/>
    </location>
</feature>
<dbReference type="InterPro" id="IPR017969">
    <property type="entry name" value="Heavy-metal-associated_CS"/>
</dbReference>
<dbReference type="SUPFAM" id="SSF81653">
    <property type="entry name" value="Calcium ATPase, transduction domain A"/>
    <property type="match status" value="1"/>
</dbReference>
<evidence type="ECO:0000259" key="15">
    <source>
        <dbReference type="PROSITE" id="PS50846"/>
    </source>
</evidence>
<dbReference type="GO" id="GO:0005524">
    <property type="term" value="F:ATP binding"/>
    <property type="evidence" value="ECO:0007669"/>
    <property type="project" value="InterPro"/>
</dbReference>
<dbReference type="CDD" id="cd00371">
    <property type="entry name" value="HMA"/>
    <property type="match status" value="1"/>
</dbReference>
<dbReference type="NCBIfam" id="TIGR01494">
    <property type="entry name" value="ATPase_P-type"/>
    <property type="match status" value="1"/>
</dbReference>
<keyword evidence="3" id="KW-0813">Transport</keyword>
<evidence type="ECO:0000256" key="13">
    <source>
        <dbReference type="SAM" id="MobiDB-lite"/>
    </source>
</evidence>
<evidence type="ECO:0000256" key="10">
    <source>
        <dbReference type="ARBA" id="ARBA00022989"/>
    </source>
</evidence>
<dbReference type="Gene3D" id="3.30.70.100">
    <property type="match status" value="1"/>
</dbReference>
<accession>C8N7G5</accession>
<keyword evidence="10 14" id="KW-1133">Transmembrane helix</keyword>
<dbReference type="Pfam" id="PF00122">
    <property type="entry name" value="E1-E2_ATPase"/>
    <property type="match status" value="1"/>
</dbReference>
<feature type="transmembrane region" description="Helical" evidence="14">
    <location>
        <begin position="241"/>
        <end position="257"/>
    </location>
</feature>
<comment type="subcellular location">
    <subcellularLocation>
        <location evidence="1">Cell membrane</location>
        <topology evidence="1">Multi-pass membrane protein</topology>
    </subcellularLocation>
</comment>
<evidence type="ECO:0000256" key="14">
    <source>
        <dbReference type="SAM" id="Phobius"/>
    </source>
</evidence>
<dbReference type="STRING" id="2718.CHUV0807_2160"/>
<dbReference type="GO" id="GO:0005507">
    <property type="term" value="F:copper ion binding"/>
    <property type="evidence" value="ECO:0007669"/>
    <property type="project" value="TreeGrafter"/>
</dbReference>
<evidence type="ECO:0000256" key="1">
    <source>
        <dbReference type="ARBA" id="ARBA00004651"/>
    </source>
</evidence>
<dbReference type="Proteomes" id="UP000004870">
    <property type="component" value="Unassembled WGS sequence"/>
</dbReference>
<keyword evidence="12 14" id="KW-0472">Membrane</keyword>
<keyword evidence="5" id="KW-0597">Phosphoprotein</keyword>
<dbReference type="InterPro" id="IPR023299">
    <property type="entry name" value="ATPase_P-typ_cyto_dom_N"/>
</dbReference>
<dbReference type="PROSITE" id="PS01047">
    <property type="entry name" value="HMA_1"/>
    <property type="match status" value="1"/>
</dbReference>
<dbReference type="InterPro" id="IPR008250">
    <property type="entry name" value="ATPase_P-typ_transduc_dom_A_sf"/>
</dbReference>
<evidence type="ECO:0000256" key="2">
    <source>
        <dbReference type="ARBA" id="ARBA00006024"/>
    </source>
</evidence>
<dbReference type="PROSITE" id="PS50846">
    <property type="entry name" value="HMA_2"/>
    <property type="match status" value="1"/>
</dbReference>
<evidence type="ECO:0000313" key="17">
    <source>
        <dbReference type="Proteomes" id="UP000004870"/>
    </source>
</evidence>
<evidence type="ECO:0000256" key="11">
    <source>
        <dbReference type="ARBA" id="ARBA00023065"/>
    </source>
</evidence>
<dbReference type="OrthoDB" id="9814270at2"/>
<proteinExistence type="inferred from homology"/>
<comment type="similarity">
    <text evidence="2">Belongs to the cation transport ATPase (P-type) (TC 3.A.3) family. Type IB subfamily.</text>
</comment>
<evidence type="ECO:0000256" key="7">
    <source>
        <dbReference type="ARBA" id="ARBA00022723"/>
    </source>
</evidence>